<dbReference type="GO" id="GO:0006508">
    <property type="term" value="P:proteolysis"/>
    <property type="evidence" value="ECO:0007669"/>
    <property type="project" value="UniProtKB-KW"/>
</dbReference>
<keyword evidence="3" id="KW-0645">Protease</keyword>
<dbReference type="InterPro" id="IPR010964">
    <property type="entry name" value="M20A_pepV-rel"/>
</dbReference>
<dbReference type="Gene3D" id="3.40.630.10">
    <property type="entry name" value="Zn peptidases"/>
    <property type="match status" value="1"/>
</dbReference>
<name>A0A971CXP1_9BIFI</name>
<dbReference type="GO" id="GO:0016805">
    <property type="term" value="F:dipeptidase activity"/>
    <property type="evidence" value="ECO:0007669"/>
    <property type="project" value="UniProtKB-KW"/>
</dbReference>
<evidence type="ECO:0000256" key="6">
    <source>
        <dbReference type="ARBA" id="ARBA00022833"/>
    </source>
</evidence>
<comment type="caution">
    <text evidence="9">The sequence shown here is derived from an EMBL/GenBank/DDBJ whole genome shotgun (WGS) entry which is preliminary data.</text>
</comment>
<keyword evidence="5" id="KW-0378">Hydrolase</keyword>
<dbReference type="GO" id="GO:0008777">
    <property type="term" value="F:acetylornithine deacetylase activity"/>
    <property type="evidence" value="ECO:0007669"/>
    <property type="project" value="TreeGrafter"/>
</dbReference>
<dbReference type="NCBIfam" id="TIGR01887">
    <property type="entry name" value="dipeptidaselike"/>
    <property type="match status" value="1"/>
</dbReference>
<evidence type="ECO:0000313" key="10">
    <source>
        <dbReference type="Proteomes" id="UP000767327"/>
    </source>
</evidence>
<evidence type="ECO:0000256" key="8">
    <source>
        <dbReference type="ARBA" id="ARBA00023049"/>
    </source>
</evidence>
<reference evidence="9" key="2">
    <citation type="submission" date="2020-01" db="EMBL/GenBank/DDBJ databases">
        <authorList>
            <person name="Campanaro S."/>
        </authorList>
    </citation>
    <scope>NUCLEOTIDE SEQUENCE</scope>
    <source>
        <strain evidence="9">AS01afH2WH_6</strain>
    </source>
</reference>
<dbReference type="Gene3D" id="3.30.70.360">
    <property type="match status" value="2"/>
</dbReference>
<keyword evidence="6" id="KW-0862">Zinc</keyword>
<evidence type="ECO:0000256" key="7">
    <source>
        <dbReference type="ARBA" id="ARBA00022997"/>
    </source>
</evidence>
<dbReference type="PANTHER" id="PTHR43808">
    <property type="entry name" value="ACETYLORNITHINE DEACETYLASE"/>
    <property type="match status" value="1"/>
</dbReference>
<dbReference type="GO" id="GO:0008270">
    <property type="term" value="F:zinc ion binding"/>
    <property type="evidence" value="ECO:0007669"/>
    <property type="project" value="InterPro"/>
</dbReference>
<sequence length="517" mass="54973">MTAPVNVSDEERVLLDDADEWFDAHRQELVTELSDLVNIASVSDDSAPEPGSPYGVGVRAVFDHVLRRAADWGFRSTDFNGYAIDVRYPASDEGTEERWDNDIALVSHLDVVPEGDGWDWPAFEAFEKEGVVVGRGTADNKGAAIVDLFLLRFFNSRRHGFRHPLRVLLGGAEETTLGDMTYVVGNHGAPFQAVVTDSPFPVNNAQKGHLDVDVIIPAGPELSGFSAGVSYNSVPGHAAITLHGVNAGHVNEVLNTLDPELVRRIKVSGLGGGLDGSVELSATGITGHAAFPEGSLNAVWVLFETLDQAALLNGADATAGAALAEWLRTPYGDGTSIAYSDDVSGRTTQNAGIVRGQGDELVVHFDIRYAVTQSATSVLSELANHAERIGGRLGEVNDSSPYFVDADDPRIRQLLGSFDAVMGTHAKAISMGGGTHARVIPNAINFGPGFIRGYVEGATRAIASPPEFIAEGKGTPHGADEWVSIEDLKSAFLIYVLGITRLDRTLQVPVSGTTPLG</sequence>
<dbReference type="InterPro" id="IPR050072">
    <property type="entry name" value="Peptidase_M20A"/>
</dbReference>
<comment type="similarity">
    <text evidence="2">Belongs to the peptidase M20A family.</text>
</comment>
<gene>
    <name evidence="9" type="ORF">GXW98_01715</name>
</gene>
<dbReference type="Pfam" id="PF01546">
    <property type="entry name" value="Peptidase_M20"/>
    <property type="match status" value="1"/>
</dbReference>
<evidence type="ECO:0000256" key="2">
    <source>
        <dbReference type="ARBA" id="ARBA00006247"/>
    </source>
</evidence>
<reference evidence="9" key="1">
    <citation type="journal article" date="2020" name="Biotechnol. Biofuels">
        <title>New insights from the biogas microbiome by comprehensive genome-resolved metagenomics of nearly 1600 species originating from multiple anaerobic digesters.</title>
        <authorList>
            <person name="Campanaro S."/>
            <person name="Treu L."/>
            <person name="Rodriguez-R L.M."/>
            <person name="Kovalovszki A."/>
            <person name="Ziels R.M."/>
            <person name="Maus I."/>
            <person name="Zhu X."/>
            <person name="Kougias P.G."/>
            <person name="Basile A."/>
            <person name="Luo G."/>
            <person name="Schluter A."/>
            <person name="Konstantinidis K.T."/>
            <person name="Angelidaki I."/>
        </authorList>
    </citation>
    <scope>NUCLEOTIDE SEQUENCE</scope>
    <source>
        <strain evidence="9">AS01afH2WH_6</strain>
    </source>
</reference>
<accession>A0A971CXP1</accession>
<evidence type="ECO:0000313" key="9">
    <source>
        <dbReference type="EMBL" id="NLT78990.1"/>
    </source>
</evidence>
<evidence type="ECO:0000256" key="1">
    <source>
        <dbReference type="ARBA" id="ARBA00001947"/>
    </source>
</evidence>
<dbReference type="InterPro" id="IPR036264">
    <property type="entry name" value="Bact_exopeptidase_dim_dom"/>
</dbReference>
<dbReference type="InterPro" id="IPR002933">
    <property type="entry name" value="Peptidase_M20"/>
</dbReference>
<dbReference type="AlphaFoldDB" id="A0A971CXP1"/>
<evidence type="ECO:0000256" key="5">
    <source>
        <dbReference type="ARBA" id="ARBA00022801"/>
    </source>
</evidence>
<proteinExistence type="inferred from homology"/>
<dbReference type="RefSeq" id="WP_273172523.1">
    <property type="nucleotide sequence ID" value="NZ_CP181270.1"/>
</dbReference>
<organism evidence="9 10">
    <name type="scientific">Bifidobacterium crudilactis</name>
    <dbReference type="NCBI Taxonomy" id="327277"/>
    <lineage>
        <taxon>Bacteria</taxon>
        <taxon>Bacillati</taxon>
        <taxon>Actinomycetota</taxon>
        <taxon>Actinomycetes</taxon>
        <taxon>Bifidobacteriales</taxon>
        <taxon>Bifidobacteriaceae</taxon>
        <taxon>Bifidobacterium</taxon>
    </lineage>
</organism>
<keyword evidence="7" id="KW-0224">Dipeptidase</keyword>
<dbReference type="GO" id="GO:0006526">
    <property type="term" value="P:L-arginine biosynthetic process"/>
    <property type="evidence" value="ECO:0007669"/>
    <property type="project" value="TreeGrafter"/>
</dbReference>
<dbReference type="GO" id="GO:0008237">
    <property type="term" value="F:metallopeptidase activity"/>
    <property type="evidence" value="ECO:0007669"/>
    <property type="project" value="UniProtKB-KW"/>
</dbReference>
<evidence type="ECO:0000256" key="3">
    <source>
        <dbReference type="ARBA" id="ARBA00022670"/>
    </source>
</evidence>
<comment type="cofactor">
    <cofactor evidence="1">
        <name>Zn(2+)</name>
        <dbReference type="ChEBI" id="CHEBI:29105"/>
    </cofactor>
</comment>
<dbReference type="SUPFAM" id="SSF53187">
    <property type="entry name" value="Zn-dependent exopeptidases"/>
    <property type="match status" value="1"/>
</dbReference>
<protein>
    <submittedName>
        <fullName evidence="9">M20 family metallopeptidase</fullName>
    </submittedName>
</protein>
<evidence type="ECO:0000256" key="4">
    <source>
        <dbReference type="ARBA" id="ARBA00022723"/>
    </source>
</evidence>
<keyword evidence="4" id="KW-0479">Metal-binding</keyword>
<dbReference type="Proteomes" id="UP000767327">
    <property type="component" value="Unassembled WGS sequence"/>
</dbReference>
<dbReference type="PANTHER" id="PTHR43808:SF31">
    <property type="entry name" value="N-ACETYL-L-CITRULLINE DEACETYLASE"/>
    <property type="match status" value="1"/>
</dbReference>
<dbReference type="EMBL" id="JAAXZR010000007">
    <property type="protein sequence ID" value="NLT78990.1"/>
    <property type="molecule type" value="Genomic_DNA"/>
</dbReference>
<dbReference type="PROSITE" id="PS00758">
    <property type="entry name" value="ARGE_DAPE_CPG2_1"/>
    <property type="match status" value="1"/>
</dbReference>
<dbReference type="InterPro" id="IPR001261">
    <property type="entry name" value="ArgE/DapE_CS"/>
</dbReference>
<dbReference type="SUPFAM" id="SSF55031">
    <property type="entry name" value="Bacterial exopeptidase dimerisation domain"/>
    <property type="match status" value="1"/>
</dbReference>
<keyword evidence="8" id="KW-0482">Metalloprotease</keyword>